<dbReference type="InterPro" id="IPR051678">
    <property type="entry name" value="AGP_Transferase"/>
</dbReference>
<evidence type="ECO:0000259" key="2">
    <source>
        <dbReference type="Pfam" id="PF01636"/>
    </source>
</evidence>
<dbReference type="Pfam" id="PF01636">
    <property type="entry name" value="APH"/>
    <property type="match status" value="1"/>
</dbReference>
<dbReference type="PANTHER" id="PTHR21310:SF55">
    <property type="entry name" value="AMINOGLYCOSIDE PHOSPHOTRANSFERASE DOMAIN-CONTAINING PROTEIN"/>
    <property type="match status" value="1"/>
</dbReference>
<gene>
    <name evidence="3" type="ORF">AJ79_03759</name>
</gene>
<dbReference type="PANTHER" id="PTHR21310">
    <property type="entry name" value="AMINOGLYCOSIDE PHOSPHOTRANSFERASE-RELATED-RELATED"/>
    <property type="match status" value="1"/>
</dbReference>
<dbReference type="OrthoDB" id="2906425at2759"/>
<dbReference type="EMBL" id="PDNB01000047">
    <property type="protein sequence ID" value="PGH13342.1"/>
    <property type="molecule type" value="Genomic_DNA"/>
</dbReference>
<feature type="compositionally biased region" description="Basic and acidic residues" evidence="1">
    <location>
        <begin position="12"/>
        <end position="21"/>
    </location>
</feature>
<dbReference type="SUPFAM" id="SSF56112">
    <property type="entry name" value="Protein kinase-like (PK-like)"/>
    <property type="match status" value="1"/>
</dbReference>
<evidence type="ECO:0000313" key="3">
    <source>
        <dbReference type="EMBL" id="PGH13342.1"/>
    </source>
</evidence>
<feature type="domain" description="Aminoglycoside phosphotransferase" evidence="2">
    <location>
        <begin position="72"/>
        <end position="249"/>
    </location>
</feature>
<comment type="caution">
    <text evidence="3">The sequence shown here is derived from an EMBL/GenBank/DDBJ whole genome shotgun (WGS) entry which is preliminary data.</text>
</comment>
<keyword evidence="4" id="KW-1185">Reference proteome</keyword>
<dbReference type="AlphaFoldDB" id="A0A2B7XXJ2"/>
<dbReference type="STRING" id="1447875.A0A2B7XXJ2"/>
<dbReference type="InterPro" id="IPR002575">
    <property type="entry name" value="Aminoglycoside_PTrfase"/>
</dbReference>
<dbReference type="Proteomes" id="UP000223968">
    <property type="component" value="Unassembled WGS sequence"/>
</dbReference>
<evidence type="ECO:0000313" key="4">
    <source>
        <dbReference type="Proteomes" id="UP000223968"/>
    </source>
</evidence>
<dbReference type="CDD" id="cd05120">
    <property type="entry name" value="APH_ChoK_like"/>
    <property type="match status" value="1"/>
</dbReference>
<protein>
    <recommendedName>
        <fullName evidence="2">Aminoglycoside phosphotransferase domain-containing protein</fullName>
    </recommendedName>
</protein>
<name>A0A2B7XXJ2_9EURO</name>
<reference evidence="3 4" key="1">
    <citation type="submission" date="2017-10" db="EMBL/GenBank/DDBJ databases">
        <title>Comparative genomics in systemic dimorphic fungi from Ajellomycetaceae.</title>
        <authorList>
            <person name="Munoz J.F."/>
            <person name="Mcewen J.G."/>
            <person name="Clay O.K."/>
            <person name="Cuomo C.A."/>
        </authorList>
    </citation>
    <scope>NUCLEOTIDE SEQUENCE [LARGE SCALE GENOMIC DNA]</scope>
    <source>
        <strain evidence="3 4">UAMH5409</strain>
    </source>
</reference>
<sequence length="268" mass="31216">MPSQPTPFSPVDKTDTQHDGTEDLSINNTRLHRFLTLLALKTLAKLHTHNGDCIAITKHKIVKTGIWVHLTEAATMQFVDQNTSSIPTPKVHCAFVRKNRAYIVMQRIHGRGFPAAWRKHNFTEENLAKIFNQLKQMFEELCAIKTPPDTGGRRELRREIHPNQYPDKDDQDWLDIKDMVTKQDGPWPAPVFTHGDLDPFNILLRGDEVVGIIDWECAGWFPYYWEYTVAYTGNATRTGWRDLIDRFLEPFPDELRMEGIRQKWWGEF</sequence>
<proteinExistence type="predicted"/>
<feature type="region of interest" description="Disordered" evidence="1">
    <location>
        <begin position="1"/>
        <end position="23"/>
    </location>
</feature>
<organism evidence="3 4">
    <name type="scientific">Helicocarpus griseus UAMH5409</name>
    <dbReference type="NCBI Taxonomy" id="1447875"/>
    <lineage>
        <taxon>Eukaryota</taxon>
        <taxon>Fungi</taxon>
        <taxon>Dikarya</taxon>
        <taxon>Ascomycota</taxon>
        <taxon>Pezizomycotina</taxon>
        <taxon>Eurotiomycetes</taxon>
        <taxon>Eurotiomycetidae</taxon>
        <taxon>Onygenales</taxon>
        <taxon>Ajellomycetaceae</taxon>
        <taxon>Helicocarpus</taxon>
    </lineage>
</organism>
<evidence type="ECO:0000256" key="1">
    <source>
        <dbReference type="SAM" id="MobiDB-lite"/>
    </source>
</evidence>
<accession>A0A2B7XXJ2</accession>
<dbReference type="InterPro" id="IPR011009">
    <property type="entry name" value="Kinase-like_dom_sf"/>
</dbReference>
<dbReference type="Gene3D" id="3.90.1200.10">
    <property type="match status" value="1"/>
</dbReference>